<evidence type="ECO:0000256" key="2">
    <source>
        <dbReference type="ARBA" id="ARBA00001947"/>
    </source>
</evidence>
<evidence type="ECO:0000256" key="8">
    <source>
        <dbReference type="ARBA" id="ARBA00022764"/>
    </source>
</evidence>
<keyword evidence="7" id="KW-0732">Signal</keyword>
<feature type="domain" description="Metallo-beta-lactamase" evidence="12">
    <location>
        <begin position="299"/>
        <end position="467"/>
    </location>
</feature>
<evidence type="ECO:0000313" key="14">
    <source>
        <dbReference type="Proteomes" id="UP001569428"/>
    </source>
</evidence>
<comment type="cofactor">
    <cofactor evidence="2">
        <name>Zn(2+)</name>
        <dbReference type="ChEBI" id="CHEBI:29105"/>
    </cofactor>
</comment>
<gene>
    <name evidence="13" type="ORF">ACCI49_23325</name>
</gene>
<evidence type="ECO:0000256" key="5">
    <source>
        <dbReference type="ARBA" id="ARBA00012865"/>
    </source>
</evidence>
<evidence type="ECO:0000256" key="11">
    <source>
        <dbReference type="ARBA" id="ARBA00023251"/>
    </source>
</evidence>
<reference evidence="13 14" key="1">
    <citation type="submission" date="2024-08" db="EMBL/GenBank/DDBJ databases">
        <authorList>
            <person name="Ishaq N."/>
        </authorList>
    </citation>
    <scope>NUCLEOTIDE SEQUENCE [LARGE SCALE GENOMIC DNA]</scope>
    <source>
        <strain evidence="13 14">DSM 18651</strain>
    </source>
</reference>
<keyword evidence="6" id="KW-0479">Metal-binding</keyword>
<dbReference type="SUPFAM" id="SSF56281">
    <property type="entry name" value="Metallo-hydrolase/oxidoreductase"/>
    <property type="match status" value="1"/>
</dbReference>
<accession>A0ABV4P810</accession>
<keyword evidence="14" id="KW-1185">Reference proteome</keyword>
<dbReference type="RefSeq" id="WP_371841642.1">
    <property type="nucleotide sequence ID" value="NZ_JBGMEK010000145.1"/>
</dbReference>
<evidence type="ECO:0000256" key="4">
    <source>
        <dbReference type="ARBA" id="ARBA00005250"/>
    </source>
</evidence>
<evidence type="ECO:0000256" key="6">
    <source>
        <dbReference type="ARBA" id="ARBA00022723"/>
    </source>
</evidence>
<name>A0ABV4P810_9GAMM</name>
<comment type="similarity">
    <text evidence="4">Belongs to the metallo-beta-lactamase superfamily. Class-B beta-lactamase family.</text>
</comment>
<dbReference type="PANTHER" id="PTHR42951">
    <property type="entry name" value="METALLO-BETA-LACTAMASE DOMAIN-CONTAINING"/>
    <property type="match status" value="1"/>
</dbReference>
<dbReference type="EMBL" id="JBGMEK010000145">
    <property type="protein sequence ID" value="MFA0813813.1"/>
    <property type="molecule type" value="Genomic_DNA"/>
</dbReference>
<dbReference type="InterPro" id="IPR036866">
    <property type="entry name" value="RibonucZ/Hydroxyglut_hydro"/>
</dbReference>
<evidence type="ECO:0000256" key="1">
    <source>
        <dbReference type="ARBA" id="ARBA00001526"/>
    </source>
</evidence>
<evidence type="ECO:0000256" key="7">
    <source>
        <dbReference type="ARBA" id="ARBA00022729"/>
    </source>
</evidence>
<keyword evidence="8" id="KW-0574">Periplasm</keyword>
<dbReference type="SMART" id="SM00849">
    <property type="entry name" value="Lactamase_B"/>
    <property type="match status" value="1"/>
</dbReference>
<dbReference type="PROSITE" id="PS00743">
    <property type="entry name" value="BETA_LACTAMASE_B_1"/>
    <property type="match status" value="1"/>
</dbReference>
<comment type="subcellular location">
    <subcellularLocation>
        <location evidence="3">Periplasm</location>
    </subcellularLocation>
</comment>
<protein>
    <recommendedName>
        <fullName evidence="5">beta-lactamase</fullName>
        <ecNumber evidence="5">3.5.2.6</ecNumber>
    </recommendedName>
</protein>
<evidence type="ECO:0000256" key="10">
    <source>
        <dbReference type="ARBA" id="ARBA00022833"/>
    </source>
</evidence>
<evidence type="ECO:0000313" key="13">
    <source>
        <dbReference type="EMBL" id="MFA0813813.1"/>
    </source>
</evidence>
<proteinExistence type="inferred from homology"/>
<keyword evidence="11" id="KW-0046">Antibiotic resistance</keyword>
<comment type="catalytic activity">
    <reaction evidence="1">
        <text>a beta-lactam + H2O = a substituted beta-amino acid</text>
        <dbReference type="Rhea" id="RHEA:20401"/>
        <dbReference type="ChEBI" id="CHEBI:15377"/>
        <dbReference type="ChEBI" id="CHEBI:35627"/>
        <dbReference type="ChEBI" id="CHEBI:140347"/>
        <dbReference type="EC" id="3.5.2.6"/>
    </reaction>
</comment>
<evidence type="ECO:0000259" key="12">
    <source>
        <dbReference type="SMART" id="SM00849"/>
    </source>
</evidence>
<sequence length="483" mass="53611">MKPAFPFIITTTIALLITSPSFSQEMGLQKKNTNGKMIIEQTVKAYGGEKTLNAIDKIYIDYKTTIISRGQSRGTTPPWDTIIADQKEAIDFSKDLVITEYTGQGGGSKVSIRTEIEGQSGHRLDLYSETSAPIYNTDFQSLAGQITRTNSTLLLKQAIKYKNDCKYLGEQLYNGKPHHLIQINPNNEPSITLYIDKSIKQISKSERSTDNFKIEYFFGKYQKQDGLLLPFQSSYSVNGDLARTMEVEAYTLNQPVRDLFSKHSTFTNILGDKVTPPATTVLDKGVYWVTQNLGGGLFGQSSLFIEFKDYVLMVGALSGARQRINHIKNKLGEKPIKYAIISHHHSDHIGGIQEIVEEGIPILVAKAHQGVISDSLSSKDKANIVVVGSDKSFYDESMRVDIINIGPTPHSIDFLLVHLPKLGIIFAADHFEIPSNGPLPPQSENSAFLAKLIQENNLNVTRIIPSHSARIASYEDLITVNNT</sequence>
<dbReference type="Gene3D" id="3.60.15.10">
    <property type="entry name" value="Ribonuclease Z/Hydroxyacylglutathione hydrolase-like"/>
    <property type="match status" value="1"/>
</dbReference>
<keyword evidence="10" id="KW-0862">Zinc</keyword>
<dbReference type="PANTHER" id="PTHR42951:SF20">
    <property type="entry name" value="BETA LACTAMASE"/>
    <property type="match status" value="1"/>
</dbReference>
<dbReference type="EC" id="3.5.2.6" evidence="5"/>
<evidence type="ECO:0000256" key="3">
    <source>
        <dbReference type="ARBA" id="ARBA00004418"/>
    </source>
</evidence>
<organism evidence="13 14">
    <name type="scientific">Microbulbifer epialgicus</name>
    <dbReference type="NCBI Taxonomy" id="393907"/>
    <lineage>
        <taxon>Bacteria</taxon>
        <taxon>Pseudomonadati</taxon>
        <taxon>Pseudomonadota</taxon>
        <taxon>Gammaproteobacteria</taxon>
        <taxon>Cellvibrionales</taxon>
        <taxon>Microbulbiferaceae</taxon>
        <taxon>Microbulbifer</taxon>
    </lineage>
</organism>
<dbReference type="Pfam" id="PF00753">
    <property type="entry name" value="Lactamase_B"/>
    <property type="match status" value="1"/>
</dbReference>
<dbReference type="InterPro" id="IPR050855">
    <property type="entry name" value="NDM-1-like"/>
</dbReference>
<evidence type="ECO:0000256" key="9">
    <source>
        <dbReference type="ARBA" id="ARBA00022801"/>
    </source>
</evidence>
<dbReference type="InterPro" id="IPR001279">
    <property type="entry name" value="Metallo-B-lactamas"/>
</dbReference>
<keyword evidence="9" id="KW-0378">Hydrolase</keyword>
<dbReference type="InterPro" id="IPR001018">
    <property type="entry name" value="Beta-lactamase_class-B_CS"/>
</dbReference>
<dbReference type="Proteomes" id="UP001569428">
    <property type="component" value="Unassembled WGS sequence"/>
</dbReference>
<comment type="caution">
    <text evidence="13">The sequence shown here is derived from an EMBL/GenBank/DDBJ whole genome shotgun (WGS) entry which is preliminary data.</text>
</comment>